<protein>
    <recommendedName>
        <fullName evidence="3">AB hydrolase-1 domain-containing protein</fullName>
    </recommendedName>
</protein>
<name>A0ABP8KMF1_9MICO</name>
<evidence type="ECO:0000313" key="2">
    <source>
        <dbReference type="Proteomes" id="UP001500945"/>
    </source>
</evidence>
<dbReference type="Proteomes" id="UP001500945">
    <property type="component" value="Unassembled WGS sequence"/>
</dbReference>
<evidence type="ECO:0008006" key="3">
    <source>
        <dbReference type="Google" id="ProtNLM"/>
    </source>
</evidence>
<keyword evidence="2" id="KW-1185">Reference proteome</keyword>
<organism evidence="1 2">
    <name type="scientific">Fodinibacter luteus</name>
    <dbReference type="NCBI Taxonomy" id="552064"/>
    <lineage>
        <taxon>Bacteria</taxon>
        <taxon>Bacillati</taxon>
        <taxon>Actinomycetota</taxon>
        <taxon>Actinomycetes</taxon>
        <taxon>Micrococcales</taxon>
        <taxon>Intrasporangiaceae</taxon>
        <taxon>Fodinibacter (ex Wang et al. 2009)</taxon>
    </lineage>
</organism>
<gene>
    <name evidence="1" type="ORF">GCM10023168_29540</name>
</gene>
<proteinExistence type="predicted"/>
<reference evidence="2" key="1">
    <citation type="journal article" date="2019" name="Int. J. Syst. Evol. Microbiol.">
        <title>The Global Catalogue of Microorganisms (GCM) 10K type strain sequencing project: providing services to taxonomists for standard genome sequencing and annotation.</title>
        <authorList>
            <consortium name="The Broad Institute Genomics Platform"/>
            <consortium name="The Broad Institute Genome Sequencing Center for Infectious Disease"/>
            <person name="Wu L."/>
            <person name="Ma J."/>
        </authorList>
    </citation>
    <scope>NUCLEOTIDE SEQUENCE [LARGE SCALE GENOMIC DNA]</scope>
    <source>
        <strain evidence="2">JCM 17809</strain>
    </source>
</reference>
<dbReference type="InterPro" id="IPR029058">
    <property type="entry name" value="AB_hydrolase_fold"/>
</dbReference>
<dbReference type="EMBL" id="BAABGM010000019">
    <property type="protein sequence ID" value="GAA4410142.1"/>
    <property type="molecule type" value="Genomic_DNA"/>
</dbReference>
<accession>A0ABP8KMF1</accession>
<dbReference type="SUPFAM" id="SSF53474">
    <property type="entry name" value="alpha/beta-Hydrolases"/>
    <property type="match status" value="1"/>
</dbReference>
<comment type="caution">
    <text evidence="1">The sequence shown here is derived from an EMBL/GenBank/DDBJ whole genome shotgun (WGS) entry which is preliminary data.</text>
</comment>
<sequence>MVLVGHSFGTVLGVRIAERAAEQVSAYVGAAQVANWALQEERSYDWAVDEARRSGNRKAQTALEQIGRPVAGQYASGTSGVKTQRRWVGTLGGVAADPRFVPRWALSVFTSRGYPLSAKLRYLKAMDRSMDLLWPHLCAEVDLRREVVALPVPVYLFAGQQDRITDLAQIQEWFAACRARPNT</sequence>
<evidence type="ECO:0000313" key="1">
    <source>
        <dbReference type="EMBL" id="GAA4410142.1"/>
    </source>
</evidence>
<dbReference type="Gene3D" id="3.40.50.1820">
    <property type="entry name" value="alpha/beta hydrolase"/>
    <property type="match status" value="1"/>
</dbReference>